<accession>A0ABY8W8C8</accession>
<sequence length="253" mass="26639">MPVHPDPASFLLYGDDGTPLAALRLKDDDGERVAARVRPLPGIPASRVAAQARRDFAGMRLETPDDALLAAFVATGLEPRRAATEMIHDLSGLPAPRDLPDGWSLAEPGWDEDLAGAMAAAYGPDHPDGRFTEADRAYIGGMFATGEPVPPLVPASARLADPAGRSAGHILCAGPVPWTDYPCAWVLNLSVGPHAQGRGFGRDLLLHALHGTREAGLPALALSVVDGNPARRLYESAGFRTENRVLSVTLPAA</sequence>
<dbReference type="EMBL" id="CP126980">
    <property type="protein sequence ID" value="WIM94075.1"/>
    <property type="molecule type" value="Genomic_DNA"/>
</dbReference>
<reference evidence="2 3" key="1">
    <citation type="submission" date="2023-06" db="EMBL/GenBank/DDBJ databases">
        <authorList>
            <person name="Yushchuk O."/>
            <person name="Binda E."/>
            <person name="Ruckert-Reed C."/>
            <person name="Fedorenko V."/>
            <person name="Kalinowski J."/>
            <person name="Marinelli F."/>
        </authorList>
    </citation>
    <scope>NUCLEOTIDE SEQUENCE [LARGE SCALE GENOMIC DNA]</scope>
    <source>
        <strain evidence="2 3">NRRL 3884</strain>
    </source>
</reference>
<organism evidence="2 3">
    <name type="scientific">Actinoplanes oblitus</name>
    <dbReference type="NCBI Taxonomy" id="3040509"/>
    <lineage>
        <taxon>Bacteria</taxon>
        <taxon>Bacillati</taxon>
        <taxon>Actinomycetota</taxon>
        <taxon>Actinomycetes</taxon>
        <taxon>Micromonosporales</taxon>
        <taxon>Micromonosporaceae</taxon>
        <taxon>Actinoplanes</taxon>
    </lineage>
</organism>
<evidence type="ECO:0000313" key="3">
    <source>
        <dbReference type="Proteomes" id="UP001240150"/>
    </source>
</evidence>
<dbReference type="InterPro" id="IPR000182">
    <property type="entry name" value="GNAT_dom"/>
</dbReference>
<gene>
    <name evidence="2" type="ORF">ACTOB_006076</name>
</gene>
<dbReference type="PROSITE" id="PS51186">
    <property type="entry name" value="GNAT"/>
    <property type="match status" value="1"/>
</dbReference>
<proteinExistence type="predicted"/>
<protein>
    <submittedName>
        <fullName evidence="2">GNAT family N-acetyltransferase</fullName>
    </submittedName>
</protein>
<dbReference type="RefSeq" id="WP_284915278.1">
    <property type="nucleotide sequence ID" value="NZ_CP126980.1"/>
</dbReference>
<dbReference type="SUPFAM" id="SSF55729">
    <property type="entry name" value="Acyl-CoA N-acyltransferases (Nat)"/>
    <property type="match status" value="1"/>
</dbReference>
<dbReference type="CDD" id="cd04301">
    <property type="entry name" value="NAT_SF"/>
    <property type="match status" value="1"/>
</dbReference>
<dbReference type="InterPro" id="IPR016181">
    <property type="entry name" value="Acyl_CoA_acyltransferase"/>
</dbReference>
<dbReference type="Gene3D" id="3.40.630.30">
    <property type="match status" value="1"/>
</dbReference>
<keyword evidence="3" id="KW-1185">Reference proteome</keyword>
<evidence type="ECO:0000313" key="2">
    <source>
        <dbReference type="EMBL" id="WIM94075.1"/>
    </source>
</evidence>
<evidence type="ECO:0000259" key="1">
    <source>
        <dbReference type="PROSITE" id="PS51186"/>
    </source>
</evidence>
<dbReference type="Proteomes" id="UP001240150">
    <property type="component" value="Chromosome"/>
</dbReference>
<dbReference type="Pfam" id="PF00583">
    <property type="entry name" value="Acetyltransf_1"/>
    <property type="match status" value="1"/>
</dbReference>
<feature type="domain" description="N-acetyltransferase" evidence="1">
    <location>
        <begin position="85"/>
        <end position="253"/>
    </location>
</feature>
<name>A0ABY8W8C8_9ACTN</name>